<dbReference type="Gene3D" id="2.60.40.10">
    <property type="entry name" value="Immunoglobulins"/>
    <property type="match status" value="1"/>
</dbReference>
<dbReference type="PANTHER" id="PTHR20859">
    <property type="entry name" value="INTERFERON/INTERLEUKIN RECEPTOR"/>
    <property type="match status" value="1"/>
</dbReference>
<dbReference type="Proteomes" id="UP000824782">
    <property type="component" value="Unassembled WGS sequence"/>
</dbReference>
<dbReference type="InterPro" id="IPR036116">
    <property type="entry name" value="FN3_sf"/>
</dbReference>
<gene>
    <name evidence="6" type="ORF">GDO81_006947</name>
</gene>
<feature type="transmembrane region" description="Helical" evidence="2">
    <location>
        <begin position="235"/>
        <end position="256"/>
    </location>
</feature>
<keyword evidence="2" id="KW-1133">Transmembrane helix</keyword>
<keyword evidence="3" id="KW-0732">Signal</keyword>
<evidence type="ECO:0000259" key="5">
    <source>
        <dbReference type="Pfam" id="PF09294"/>
    </source>
</evidence>
<dbReference type="Pfam" id="PF01108">
    <property type="entry name" value="Tissue_fac"/>
    <property type="match status" value="1"/>
</dbReference>
<dbReference type="GO" id="GO:0004896">
    <property type="term" value="F:cytokine receptor activity"/>
    <property type="evidence" value="ECO:0007669"/>
    <property type="project" value="TreeGrafter"/>
</dbReference>
<accession>A0AAV7D0C4</accession>
<dbReference type="PANTHER" id="PTHR20859:SF84">
    <property type="entry name" value="INTERFERON ALPHA_BETA RECEPTOR 2"/>
    <property type="match status" value="1"/>
</dbReference>
<reference evidence="6" key="1">
    <citation type="thesis" date="2020" institute="ProQuest LLC" country="789 East Eisenhower Parkway, Ann Arbor, MI, USA">
        <title>Comparative Genomics and Chromosome Evolution.</title>
        <authorList>
            <person name="Mudd A.B."/>
        </authorList>
    </citation>
    <scope>NUCLEOTIDE SEQUENCE</scope>
    <source>
        <strain evidence="6">237g6f4</strain>
        <tissue evidence="6">Blood</tissue>
    </source>
</reference>
<feature type="region of interest" description="Disordered" evidence="1">
    <location>
        <begin position="457"/>
        <end position="489"/>
    </location>
</feature>
<evidence type="ECO:0000256" key="3">
    <source>
        <dbReference type="SAM" id="SignalP"/>
    </source>
</evidence>
<evidence type="ECO:0000313" key="6">
    <source>
        <dbReference type="EMBL" id="KAG8590870.1"/>
    </source>
</evidence>
<proteinExistence type="predicted"/>
<sequence>MLGLQALLHLCLQLFLVSMFLQPPENLSLFSQNFQHILTWEEPNDEPLIYYDVFYSEDFRSFIPATNCSNITIRRCDLSRYFTDILAEYRTRVQSFTHNKRSNLTSSRFLNPLTHTVVGPPIVDVLACDGCIELSIRPPISYLWSEKEQRNVTMLSRNVFPKMDYMIDLVPSVKAPIVLKTISKENYTTQISSLLPNTNYCVSVTITGIMNSKQVASPRKCVITKGAQEKGDTSIYYFTVSAVIVAIGLLLFLYALDKAGYISRKKTLTPSVLKSLSSANYLFNGTTESIPLGSLIIMETVRDIEVDGGHLLRAGVPENNSYIANFPSIRIMEQCMRNEVSMMEEELCIETSTLSMAGVLLQEDNNLEEEASNQTVNSLSITFTTDHREVGALSDINMGIPPETKETSTIDFNSLSIADPGNLWTCCRRRPELPDVPERSVGTLEFRHFSDVLILDESQESDVEDENGVEDMSCEDDCEEQSPSDYIRR</sequence>
<keyword evidence="2" id="KW-0472">Membrane</keyword>
<evidence type="ECO:0000259" key="4">
    <source>
        <dbReference type="Pfam" id="PF01108"/>
    </source>
</evidence>
<dbReference type="InterPro" id="IPR050650">
    <property type="entry name" value="Type-II_Cytokine-TF_Rcpt"/>
</dbReference>
<dbReference type="InterPro" id="IPR003961">
    <property type="entry name" value="FN3_dom"/>
</dbReference>
<comment type="caution">
    <text evidence="6">The sequence shown here is derived from an EMBL/GenBank/DDBJ whole genome shotgun (WGS) entry which is preliminary data.</text>
</comment>
<evidence type="ECO:0000256" key="1">
    <source>
        <dbReference type="SAM" id="MobiDB-lite"/>
    </source>
</evidence>
<dbReference type="SUPFAM" id="SSF49265">
    <property type="entry name" value="Fibronectin type III"/>
    <property type="match status" value="2"/>
</dbReference>
<feature type="domain" description="Fibronectin type-III" evidence="4">
    <location>
        <begin position="5"/>
        <end position="103"/>
    </location>
</feature>
<organism evidence="6 7">
    <name type="scientific">Engystomops pustulosus</name>
    <name type="common">Tungara frog</name>
    <name type="synonym">Physalaemus pustulosus</name>
    <dbReference type="NCBI Taxonomy" id="76066"/>
    <lineage>
        <taxon>Eukaryota</taxon>
        <taxon>Metazoa</taxon>
        <taxon>Chordata</taxon>
        <taxon>Craniata</taxon>
        <taxon>Vertebrata</taxon>
        <taxon>Euteleostomi</taxon>
        <taxon>Amphibia</taxon>
        <taxon>Batrachia</taxon>
        <taxon>Anura</taxon>
        <taxon>Neobatrachia</taxon>
        <taxon>Hyloidea</taxon>
        <taxon>Leptodactylidae</taxon>
        <taxon>Leiuperinae</taxon>
        <taxon>Engystomops</taxon>
    </lineage>
</organism>
<feature type="signal peptide" evidence="3">
    <location>
        <begin position="1"/>
        <end position="26"/>
    </location>
</feature>
<evidence type="ECO:0000256" key="2">
    <source>
        <dbReference type="SAM" id="Phobius"/>
    </source>
</evidence>
<dbReference type="InterPro" id="IPR015373">
    <property type="entry name" value="Interferon/interleukin_rcp_dom"/>
</dbReference>
<dbReference type="InterPro" id="IPR013783">
    <property type="entry name" value="Ig-like_fold"/>
</dbReference>
<feature type="compositionally biased region" description="Acidic residues" evidence="1">
    <location>
        <begin position="457"/>
        <end position="482"/>
    </location>
</feature>
<dbReference type="Pfam" id="PF09294">
    <property type="entry name" value="Interfer-bind"/>
    <property type="match status" value="1"/>
</dbReference>
<dbReference type="EMBL" id="WNYA01000002">
    <property type="protein sequence ID" value="KAG8590870.1"/>
    <property type="molecule type" value="Genomic_DNA"/>
</dbReference>
<name>A0AAV7D0C4_ENGPU</name>
<feature type="domain" description="Interferon/interleukin receptor" evidence="5">
    <location>
        <begin position="116"/>
        <end position="224"/>
    </location>
</feature>
<feature type="chain" id="PRO_5043764822" evidence="3">
    <location>
        <begin position="27"/>
        <end position="489"/>
    </location>
</feature>
<keyword evidence="7" id="KW-1185">Reference proteome</keyword>
<dbReference type="AlphaFoldDB" id="A0AAV7D0C4"/>
<evidence type="ECO:0000313" key="7">
    <source>
        <dbReference type="Proteomes" id="UP000824782"/>
    </source>
</evidence>
<dbReference type="GO" id="GO:0005886">
    <property type="term" value="C:plasma membrane"/>
    <property type="evidence" value="ECO:0007669"/>
    <property type="project" value="TreeGrafter"/>
</dbReference>
<keyword evidence="2" id="KW-0812">Transmembrane</keyword>
<protein>
    <submittedName>
        <fullName evidence="6">Uncharacterized protein</fullName>
    </submittedName>
</protein>